<gene>
    <name evidence="2" type="ORF">D7M11_22365</name>
</gene>
<comment type="similarity">
    <text evidence="1">Belongs to the UPF0340 family.</text>
</comment>
<protein>
    <recommendedName>
        <fullName evidence="1">UPF0340 protein D7M11_22365</fullName>
    </recommendedName>
</protein>
<dbReference type="PIRSF" id="PIRSF007510">
    <property type="entry name" value="UCP007510"/>
    <property type="match status" value="1"/>
</dbReference>
<comment type="caution">
    <text evidence="2">The sequence shown here is derived from an EMBL/GenBank/DDBJ whole genome shotgun (WGS) entry which is preliminary data.</text>
</comment>
<dbReference type="HAMAP" id="MF_00800">
    <property type="entry name" value="UPF0340"/>
    <property type="match status" value="1"/>
</dbReference>
<evidence type="ECO:0000313" key="3">
    <source>
        <dbReference type="Proteomes" id="UP000282311"/>
    </source>
</evidence>
<proteinExistence type="inferred from homology"/>
<dbReference type="InterPro" id="IPR006340">
    <property type="entry name" value="DUF436"/>
</dbReference>
<dbReference type="InterPro" id="IPR028345">
    <property type="entry name" value="Antibiotic_NAT-like"/>
</dbReference>
<dbReference type="RefSeq" id="WP_120749601.1">
    <property type="nucleotide sequence ID" value="NZ_RBAH01000018.1"/>
</dbReference>
<sequence length="193" mass="20639">MPDLGRIGSDVEQVLRELVEIGKVGPGQIVVIGTSTSEVLGRHIGTAGTEAVAERIYTAVEAVRKEAGFYPAFQCCEHLNRALVVNRELLGKYPLLEEVAVVPVRKAGGSMAAYAFKHFTDSCVVENIAAHAGLDIGDTLIGMHLRRVAVPARPSIRTIGHAHVNMAYTRPKLIGGARAVYSAEAAGEQEHCD</sequence>
<accession>A0A3B0BZ83</accession>
<dbReference type="OrthoDB" id="9803187at2"/>
<dbReference type="NCBIfam" id="TIGR01440">
    <property type="entry name" value="TIGR01440 family protein"/>
    <property type="match status" value="1"/>
</dbReference>
<dbReference type="SUPFAM" id="SSF110710">
    <property type="entry name" value="TTHA0583/YokD-like"/>
    <property type="match status" value="1"/>
</dbReference>
<reference evidence="2 3" key="1">
    <citation type="journal article" date="2007" name="Int. J. Syst. Evol. Microbiol.">
        <title>Paenibacillus ginsengarvi sp. nov., isolated from soil from ginseng cultivation.</title>
        <authorList>
            <person name="Yoon M.H."/>
            <person name="Ten L.N."/>
            <person name="Im W.T."/>
        </authorList>
    </citation>
    <scope>NUCLEOTIDE SEQUENCE [LARGE SCALE GENOMIC DNA]</scope>
    <source>
        <strain evidence="2 3">KCTC 13059</strain>
    </source>
</reference>
<dbReference type="Gene3D" id="3.40.50.10360">
    <property type="entry name" value="Hypothetical protein TT1679"/>
    <property type="match status" value="1"/>
</dbReference>
<organism evidence="2 3">
    <name type="scientific">Paenibacillus ginsengarvi</name>
    <dbReference type="NCBI Taxonomy" id="400777"/>
    <lineage>
        <taxon>Bacteria</taxon>
        <taxon>Bacillati</taxon>
        <taxon>Bacillota</taxon>
        <taxon>Bacilli</taxon>
        <taxon>Bacillales</taxon>
        <taxon>Paenibacillaceae</taxon>
        <taxon>Paenibacillus</taxon>
    </lineage>
</organism>
<dbReference type="Proteomes" id="UP000282311">
    <property type="component" value="Unassembled WGS sequence"/>
</dbReference>
<keyword evidence="3" id="KW-1185">Reference proteome</keyword>
<dbReference type="AlphaFoldDB" id="A0A3B0BZ83"/>
<name>A0A3B0BZ83_9BACL</name>
<dbReference type="Pfam" id="PF04260">
    <property type="entry name" value="DUF436"/>
    <property type="match status" value="1"/>
</dbReference>
<evidence type="ECO:0000313" key="2">
    <source>
        <dbReference type="EMBL" id="RKN78933.1"/>
    </source>
</evidence>
<evidence type="ECO:0000256" key="1">
    <source>
        <dbReference type="HAMAP-Rule" id="MF_00800"/>
    </source>
</evidence>
<dbReference type="EMBL" id="RBAH01000018">
    <property type="protein sequence ID" value="RKN78933.1"/>
    <property type="molecule type" value="Genomic_DNA"/>
</dbReference>